<protein>
    <submittedName>
        <fullName evidence="1">Uncharacterized protein</fullName>
    </submittedName>
</protein>
<dbReference type="InterPro" id="IPR032675">
    <property type="entry name" value="LRR_dom_sf"/>
</dbReference>
<evidence type="ECO:0000313" key="1">
    <source>
        <dbReference type="EMBL" id="KAK7199419.1"/>
    </source>
</evidence>
<organism evidence="1 2">
    <name type="scientific">Novymonas esmeraldas</name>
    <dbReference type="NCBI Taxonomy" id="1808958"/>
    <lineage>
        <taxon>Eukaryota</taxon>
        <taxon>Discoba</taxon>
        <taxon>Euglenozoa</taxon>
        <taxon>Kinetoplastea</taxon>
        <taxon>Metakinetoplastina</taxon>
        <taxon>Trypanosomatida</taxon>
        <taxon>Trypanosomatidae</taxon>
        <taxon>Novymonas</taxon>
    </lineage>
</organism>
<dbReference type="SUPFAM" id="SSF52058">
    <property type="entry name" value="L domain-like"/>
    <property type="match status" value="1"/>
</dbReference>
<keyword evidence="2" id="KW-1185">Reference proteome</keyword>
<comment type="caution">
    <text evidence="1">The sequence shown here is derived from an EMBL/GenBank/DDBJ whole genome shotgun (WGS) entry which is preliminary data.</text>
</comment>
<dbReference type="Gene3D" id="3.80.10.10">
    <property type="entry name" value="Ribonuclease Inhibitor"/>
    <property type="match status" value="1"/>
</dbReference>
<reference evidence="1 2" key="1">
    <citation type="journal article" date="2021" name="MBio">
        <title>A New Model Trypanosomatid, Novymonas esmeraldas: Genomic Perception of Its 'Candidatus Pandoraea novymonadis' Endosymbiont.</title>
        <authorList>
            <person name="Zakharova A."/>
            <person name="Saura A."/>
            <person name="Butenko A."/>
            <person name="Podesvova L."/>
            <person name="Warmusova S."/>
            <person name="Kostygov A.Y."/>
            <person name="Nenarokova A."/>
            <person name="Lukes J."/>
            <person name="Opperdoes F.R."/>
            <person name="Yurchenko V."/>
        </authorList>
    </citation>
    <scope>NUCLEOTIDE SEQUENCE [LARGE SCALE GENOMIC DNA]</scope>
    <source>
        <strain evidence="1 2">E262AT.01</strain>
    </source>
</reference>
<dbReference type="EMBL" id="JAECZO010000354">
    <property type="protein sequence ID" value="KAK7199419.1"/>
    <property type="molecule type" value="Genomic_DNA"/>
</dbReference>
<accession>A0AAW0F034</accession>
<name>A0AAW0F034_9TRYP</name>
<dbReference type="AlphaFoldDB" id="A0AAW0F034"/>
<dbReference type="Proteomes" id="UP001430356">
    <property type="component" value="Unassembled WGS sequence"/>
</dbReference>
<evidence type="ECO:0000313" key="2">
    <source>
        <dbReference type="Proteomes" id="UP001430356"/>
    </source>
</evidence>
<proteinExistence type="predicted"/>
<gene>
    <name evidence="1" type="ORF">NESM_000916100</name>
</gene>
<sequence length="154" mass="17448">MTLRLSISSPTVGTFTWIDQCTSLTRLGLQKCTFEIDFQLLREVPHLTTLDIRESYVRHLHGVQHRMELKKIDVTRCSRLESLEGLAGAPQLQSIEAVWSGAETIGELHRCPHLTRVNFRSCDNLRSLVGLVGAPSLHTAVAPQHFESTWRDHH</sequence>